<evidence type="ECO:0000256" key="3">
    <source>
        <dbReference type="PROSITE-ProRule" id="PRU00708"/>
    </source>
</evidence>
<comment type="caution">
    <text evidence="5">The sequence shown here is derived from an EMBL/GenBank/DDBJ whole genome shotgun (WGS) entry which is preliminary data.</text>
</comment>
<evidence type="ECO:0000256" key="2">
    <source>
        <dbReference type="ARBA" id="ARBA00022737"/>
    </source>
</evidence>
<dbReference type="SUPFAM" id="SSF48452">
    <property type="entry name" value="TPR-like"/>
    <property type="match status" value="1"/>
</dbReference>
<feature type="repeat" description="PPR" evidence="3">
    <location>
        <begin position="511"/>
        <end position="545"/>
    </location>
</feature>
<keyword evidence="6" id="KW-1185">Reference proteome</keyword>
<dbReference type="PROSITE" id="PS51375">
    <property type="entry name" value="PPR"/>
    <property type="match status" value="4"/>
</dbReference>
<name>A0ABD1W7M2_9LAMI</name>
<dbReference type="PANTHER" id="PTHR47447:SF21">
    <property type="entry name" value="PENTACOTRIPEPTIDE-REPEAT REGION OF PRORP DOMAIN-CONTAINING PROTEIN"/>
    <property type="match status" value="1"/>
</dbReference>
<feature type="repeat" description="PPR" evidence="3">
    <location>
        <begin position="476"/>
        <end position="510"/>
    </location>
</feature>
<dbReference type="Gene3D" id="1.25.40.10">
    <property type="entry name" value="Tetratricopeptide repeat domain"/>
    <property type="match status" value="3"/>
</dbReference>
<keyword evidence="2" id="KW-0677">Repeat</keyword>
<dbReference type="NCBIfam" id="TIGR00756">
    <property type="entry name" value="PPR"/>
    <property type="match status" value="3"/>
</dbReference>
<accession>A0ABD1W7M2</accession>
<gene>
    <name evidence="5" type="ORF">Fot_14904</name>
</gene>
<feature type="repeat" description="PPR" evidence="3">
    <location>
        <begin position="441"/>
        <end position="475"/>
    </location>
</feature>
<evidence type="ECO:0000259" key="4">
    <source>
        <dbReference type="Pfam" id="PF17177"/>
    </source>
</evidence>
<protein>
    <submittedName>
        <fullName evidence="5">Pentatricopeptide repeat-containing protein</fullName>
    </submittedName>
</protein>
<feature type="repeat" description="PPR" evidence="3">
    <location>
        <begin position="406"/>
        <end position="440"/>
    </location>
</feature>
<evidence type="ECO:0000313" key="6">
    <source>
        <dbReference type="Proteomes" id="UP001604277"/>
    </source>
</evidence>
<organism evidence="5 6">
    <name type="scientific">Forsythia ovata</name>
    <dbReference type="NCBI Taxonomy" id="205694"/>
    <lineage>
        <taxon>Eukaryota</taxon>
        <taxon>Viridiplantae</taxon>
        <taxon>Streptophyta</taxon>
        <taxon>Embryophyta</taxon>
        <taxon>Tracheophyta</taxon>
        <taxon>Spermatophyta</taxon>
        <taxon>Magnoliopsida</taxon>
        <taxon>eudicotyledons</taxon>
        <taxon>Gunneridae</taxon>
        <taxon>Pentapetalae</taxon>
        <taxon>asterids</taxon>
        <taxon>lamiids</taxon>
        <taxon>Lamiales</taxon>
        <taxon>Oleaceae</taxon>
        <taxon>Forsythieae</taxon>
        <taxon>Forsythia</taxon>
    </lineage>
</organism>
<dbReference type="PANTHER" id="PTHR47447">
    <property type="entry name" value="OS03G0856100 PROTEIN"/>
    <property type="match status" value="1"/>
</dbReference>
<dbReference type="EMBL" id="JBFOLJ010000004">
    <property type="protein sequence ID" value="KAL2545671.1"/>
    <property type="molecule type" value="Genomic_DNA"/>
</dbReference>
<comment type="similarity">
    <text evidence="1">Belongs to the PPR family. P subfamily.</text>
</comment>
<proteinExistence type="inferred from homology"/>
<sequence length="619" mass="69878">MAIRNSPDWPLSSVDVTLRVTKNIAIPPHIIPLKPRTWVVCSKSIVVKSFSSGCSSPVLEDATTNAAPVIEVGLKLQRDFHVPDSGELNAVICSLFGDSQTEQLAYDYYEKAKAKPNFTPQKSTLNLLVRYLIGSKNWASLFSFCEDVKKFKVLPSSSTCCRLINVCIKARKLKLINILLQVFLVDVEIAVLAFDSAMKGYNSLHMYSSTIVLYERMKSCASIVLDPSCYCHTMEACLKMGHYERALTIFQEFENGKYELVPSKVYTKIYYILCTSLGKLDRCVEALEVFREMKKRGVQEDHSIYSSLISCFASVGEVKIAEELLEEAECKKMLRDPALFLKLVLMYVEVGQLERTINVVSVMKRVNIRVSDCIFCSIVNAFSKRKGLKAAAQVYEHLTSGGCEAGQVTYASVQNIYFRLGLYSKAETLFSEMVQKGYDKCVVAYSSMVSMYSKTGRPRDAMRIVAKMKERGCEPNVWIYNSILDMHGRALNLKQVEKIWKEMKRRKVFPDRVTYTSVISAYSRAREFEMCTKLFDEFKIKGGVIDRAMAGIMVGVFSKMNRVDELVKLLQDMKMEGTKLDARLYRSAMNALSDAGLSVENILGGGYTTDDFKSKLLIH</sequence>
<dbReference type="InterPro" id="IPR002885">
    <property type="entry name" value="PPR_rpt"/>
</dbReference>
<dbReference type="InterPro" id="IPR033443">
    <property type="entry name" value="PROP1-like_PPR_dom"/>
</dbReference>
<dbReference type="AlphaFoldDB" id="A0ABD1W7M2"/>
<evidence type="ECO:0000313" key="5">
    <source>
        <dbReference type="EMBL" id="KAL2545671.1"/>
    </source>
</evidence>
<dbReference type="InterPro" id="IPR011990">
    <property type="entry name" value="TPR-like_helical_dom_sf"/>
</dbReference>
<evidence type="ECO:0000256" key="1">
    <source>
        <dbReference type="ARBA" id="ARBA00007626"/>
    </source>
</evidence>
<dbReference type="Proteomes" id="UP001604277">
    <property type="component" value="Unassembled WGS sequence"/>
</dbReference>
<dbReference type="Pfam" id="PF13812">
    <property type="entry name" value="PPR_3"/>
    <property type="match status" value="1"/>
</dbReference>
<reference evidence="6" key="1">
    <citation type="submission" date="2024-07" db="EMBL/GenBank/DDBJ databases">
        <title>Two chromosome-level genome assemblies of Korean endemic species Abeliophyllum distichum and Forsythia ovata (Oleaceae).</title>
        <authorList>
            <person name="Jang H."/>
        </authorList>
    </citation>
    <scope>NUCLEOTIDE SEQUENCE [LARGE SCALE GENOMIC DNA]</scope>
</reference>
<feature type="domain" description="PROP1-like PPR" evidence="4">
    <location>
        <begin position="230"/>
        <end position="413"/>
    </location>
</feature>
<dbReference type="Pfam" id="PF17177">
    <property type="entry name" value="PPR_long"/>
    <property type="match status" value="1"/>
</dbReference>
<dbReference type="Pfam" id="PF01535">
    <property type="entry name" value="PPR"/>
    <property type="match status" value="2"/>
</dbReference>